<dbReference type="AlphaFoldDB" id="A0A366DTU4"/>
<keyword evidence="3" id="KW-1185">Reference proteome</keyword>
<sequence>MMVGGTSRGAVRLAAVGVAAVAVLAGCSSTVDGTATEQGQGSAPTSHDESIPLFNPCTDLSDEVLAGADLDPASKQVTVDRQDGPPSWWKICDWRSTEGPYAVAVLSSRRTVEERRANENSPFVKDVTVGSRDAIVTTNKDVDKLACYVSMPAHQGMFEVGILWRYSEREKMTESPPCGLAIEYAGYFEPHLPG</sequence>
<dbReference type="Proteomes" id="UP000252586">
    <property type="component" value="Unassembled WGS sequence"/>
</dbReference>
<accession>A0A366DTU4</accession>
<evidence type="ECO:0000313" key="2">
    <source>
        <dbReference type="EMBL" id="RBO92628.1"/>
    </source>
</evidence>
<feature type="signal peptide" evidence="1">
    <location>
        <begin position="1"/>
        <end position="25"/>
    </location>
</feature>
<organism evidence="2 3">
    <name type="scientific">Nocardia puris</name>
    <dbReference type="NCBI Taxonomy" id="208602"/>
    <lineage>
        <taxon>Bacteria</taxon>
        <taxon>Bacillati</taxon>
        <taxon>Actinomycetota</taxon>
        <taxon>Actinomycetes</taxon>
        <taxon>Mycobacteriales</taxon>
        <taxon>Nocardiaceae</taxon>
        <taxon>Nocardia</taxon>
    </lineage>
</organism>
<dbReference type="STRING" id="1210090.GCA_001613185_06140"/>
<gene>
    <name evidence="2" type="ORF">DFR74_103272</name>
</gene>
<name>A0A366DTU4_9NOCA</name>
<dbReference type="OrthoDB" id="4563594at2"/>
<dbReference type="EMBL" id="QNRE01000003">
    <property type="protein sequence ID" value="RBO92628.1"/>
    <property type="molecule type" value="Genomic_DNA"/>
</dbReference>
<dbReference type="InterPro" id="IPR024520">
    <property type="entry name" value="DUF3558"/>
</dbReference>
<feature type="chain" id="PRO_5038829743" evidence="1">
    <location>
        <begin position="26"/>
        <end position="194"/>
    </location>
</feature>
<evidence type="ECO:0000256" key="1">
    <source>
        <dbReference type="SAM" id="SignalP"/>
    </source>
</evidence>
<proteinExistence type="predicted"/>
<comment type="caution">
    <text evidence="2">The sequence shown here is derived from an EMBL/GenBank/DDBJ whole genome shotgun (WGS) entry which is preliminary data.</text>
</comment>
<reference evidence="2 3" key="1">
    <citation type="submission" date="2018-06" db="EMBL/GenBank/DDBJ databases">
        <title>Genomic Encyclopedia of Type Strains, Phase IV (KMG-IV): sequencing the most valuable type-strain genomes for metagenomic binning, comparative biology and taxonomic classification.</title>
        <authorList>
            <person name="Goeker M."/>
        </authorList>
    </citation>
    <scope>NUCLEOTIDE SEQUENCE [LARGE SCALE GENOMIC DNA]</scope>
    <source>
        <strain evidence="2 3">DSM 44599</strain>
    </source>
</reference>
<evidence type="ECO:0000313" key="3">
    <source>
        <dbReference type="Proteomes" id="UP000252586"/>
    </source>
</evidence>
<dbReference type="Pfam" id="PF12079">
    <property type="entry name" value="DUF3558"/>
    <property type="match status" value="1"/>
</dbReference>
<protein>
    <submittedName>
        <fullName evidence="2">Uncharacterized protein DUF3558</fullName>
    </submittedName>
</protein>
<keyword evidence="1" id="KW-0732">Signal</keyword>